<reference evidence="2 3" key="1">
    <citation type="journal article" date="2007" name="Int. J. Syst. Evol. Microbiol.">
        <title>Marixanthomonas ophiurae gen. nov., sp. nov., a marine bacterium of the family Flavobacteriaceae isolated from a deep-sea brittle star.</title>
        <authorList>
            <person name="Romanenko L.A."/>
            <person name="Uchino M."/>
            <person name="Frolova G.M."/>
            <person name="Mikhailov V.V."/>
        </authorList>
    </citation>
    <scope>NUCLEOTIDE SEQUENCE [LARGE SCALE GENOMIC DNA]</scope>
    <source>
        <strain evidence="2 3">KMM 3046</strain>
    </source>
</reference>
<sequence>MFTTIKFYISVFLLFFITTVNSQVAIGTTTPDDGSALEIESTNGALVPPRMSESDMNAIPTPLDGAVVFNTDKQKLVIRSNGNWIPLSTGSAKSIVLNKDYGTTNNGVINSNGNTYQDFPLSAGDILEDDNTIFEFLTKGSIKVNVSGVYFMSAALSIRNLPATSTKYVLAVERNGDLIGYLTRGNVELPNSDFWGASGSLMYSLEADDELKFRYVINNGNITTFNARFMNIGINKIN</sequence>
<dbReference type="OrthoDB" id="1145223at2"/>
<accession>A0A3E1Q8Z5</accession>
<organism evidence="2 3">
    <name type="scientific">Marixanthomonas ophiurae</name>
    <dbReference type="NCBI Taxonomy" id="387659"/>
    <lineage>
        <taxon>Bacteria</taxon>
        <taxon>Pseudomonadati</taxon>
        <taxon>Bacteroidota</taxon>
        <taxon>Flavobacteriia</taxon>
        <taxon>Flavobacteriales</taxon>
        <taxon>Flavobacteriaceae</taxon>
        <taxon>Marixanthomonas</taxon>
    </lineage>
</organism>
<evidence type="ECO:0000313" key="2">
    <source>
        <dbReference type="EMBL" id="RFN58599.1"/>
    </source>
</evidence>
<dbReference type="RefSeq" id="WP_117157627.1">
    <property type="nucleotide sequence ID" value="NZ_QVID01000001.1"/>
</dbReference>
<proteinExistence type="predicted"/>
<evidence type="ECO:0008006" key="4">
    <source>
        <dbReference type="Google" id="ProtNLM"/>
    </source>
</evidence>
<dbReference type="EMBL" id="QVID01000001">
    <property type="protein sequence ID" value="RFN58599.1"/>
    <property type="molecule type" value="Genomic_DNA"/>
</dbReference>
<evidence type="ECO:0000256" key="1">
    <source>
        <dbReference type="SAM" id="SignalP"/>
    </source>
</evidence>
<feature type="signal peptide" evidence="1">
    <location>
        <begin position="1"/>
        <end position="22"/>
    </location>
</feature>
<dbReference type="Proteomes" id="UP000261082">
    <property type="component" value="Unassembled WGS sequence"/>
</dbReference>
<comment type="caution">
    <text evidence="2">The sequence shown here is derived from an EMBL/GenBank/DDBJ whole genome shotgun (WGS) entry which is preliminary data.</text>
</comment>
<evidence type="ECO:0000313" key="3">
    <source>
        <dbReference type="Proteomes" id="UP000261082"/>
    </source>
</evidence>
<keyword evidence="3" id="KW-1185">Reference proteome</keyword>
<protein>
    <recommendedName>
        <fullName evidence="4">C1q domain-containing protein</fullName>
    </recommendedName>
</protein>
<gene>
    <name evidence="2" type="ORF">DZ858_00530</name>
</gene>
<keyword evidence="1" id="KW-0732">Signal</keyword>
<dbReference type="AlphaFoldDB" id="A0A3E1Q8Z5"/>
<name>A0A3E1Q8Z5_9FLAO</name>
<feature type="chain" id="PRO_5017784439" description="C1q domain-containing protein" evidence="1">
    <location>
        <begin position="23"/>
        <end position="238"/>
    </location>
</feature>